<organism evidence="2 3">
    <name type="scientific">Spirosoma endophyticum</name>
    <dbReference type="NCBI Taxonomy" id="662367"/>
    <lineage>
        <taxon>Bacteria</taxon>
        <taxon>Pseudomonadati</taxon>
        <taxon>Bacteroidota</taxon>
        <taxon>Cytophagia</taxon>
        <taxon>Cytophagales</taxon>
        <taxon>Cytophagaceae</taxon>
        <taxon>Spirosoma</taxon>
    </lineage>
</organism>
<dbReference type="OrthoDB" id="596635at2"/>
<dbReference type="STRING" id="662367.SAMN05216167_103440"/>
<reference evidence="2 3" key="1">
    <citation type="submission" date="2016-10" db="EMBL/GenBank/DDBJ databases">
        <authorList>
            <person name="de Groot N.N."/>
        </authorList>
    </citation>
    <scope>NUCLEOTIDE SEQUENCE [LARGE SCALE GENOMIC DNA]</scope>
    <source>
        <strain evidence="2 3">DSM 26130</strain>
    </source>
</reference>
<dbReference type="GO" id="GO:0016757">
    <property type="term" value="F:glycosyltransferase activity"/>
    <property type="evidence" value="ECO:0007669"/>
    <property type="project" value="InterPro"/>
</dbReference>
<proteinExistence type="predicted"/>
<dbReference type="Proteomes" id="UP000198598">
    <property type="component" value="Unassembled WGS sequence"/>
</dbReference>
<keyword evidence="2" id="KW-0808">Transferase</keyword>
<sequence length="376" mass="42500">MVNIALSVTNDILISSAIAEQVLTVGPDHINFRGGIGGVMNVYARHFSIYKCITTHKPTTHKRQLISFFLKQYGQFVKTLQQDRTIQIVHIQASSHGSFYRKLALFLTAKYGFGKQVIYHMHGSRFEGFYHKSDPVSKFLIRYLVEHADLVIGLSDYWRDFFSQNFRVRRLEVLGNVIHRLDSEKSYPHRANDGLLRVLFLGAIGQRKGIFDLLDMLREHRDVFEGRLLLRIGGNGETERLLTYIADHKLETLVQFEGWVSGEKKHELLSSSDVYILPSYHEGLPISILEAMNYQLPVIATPVGGTAEAVQEGINGFLVTPGDKDALYDRLLQFVAQPDLALTMGAASGQLVRRYLPNAIFAQLSDIYESMLAKPA</sequence>
<dbReference type="PANTHER" id="PTHR12526">
    <property type="entry name" value="GLYCOSYLTRANSFERASE"/>
    <property type="match status" value="1"/>
</dbReference>
<dbReference type="InterPro" id="IPR001296">
    <property type="entry name" value="Glyco_trans_1"/>
</dbReference>
<dbReference type="SUPFAM" id="SSF53756">
    <property type="entry name" value="UDP-Glycosyltransferase/glycogen phosphorylase"/>
    <property type="match status" value="1"/>
</dbReference>
<dbReference type="EMBL" id="FOLQ01000003">
    <property type="protein sequence ID" value="SFD13379.1"/>
    <property type="molecule type" value="Genomic_DNA"/>
</dbReference>
<gene>
    <name evidence="2" type="ORF">SAMN05216167_103440</name>
</gene>
<dbReference type="Gene3D" id="3.40.50.2000">
    <property type="entry name" value="Glycogen Phosphorylase B"/>
    <property type="match status" value="2"/>
</dbReference>
<dbReference type="Pfam" id="PF00534">
    <property type="entry name" value="Glycos_transf_1"/>
    <property type="match status" value="1"/>
</dbReference>
<feature type="domain" description="Glycosyl transferase family 1" evidence="1">
    <location>
        <begin position="189"/>
        <end position="346"/>
    </location>
</feature>
<dbReference type="RefSeq" id="WP_093825954.1">
    <property type="nucleotide sequence ID" value="NZ_FOLQ01000003.1"/>
</dbReference>
<accession>A0A1I1PU38</accession>
<name>A0A1I1PU38_9BACT</name>
<evidence type="ECO:0000313" key="3">
    <source>
        <dbReference type="Proteomes" id="UP000198598"/>
    </source>
</evidence>
<dbReference type="CDD" id="cd03801">
    <property type="entry name" value="GT4_PimA-like"/>
    <property type="match status" value="1"/>
</dbReference>
<dbReference type="AlphaFoldDB" id="A0A1I1PU38"/>
<evidence type="ECO:0000259" key="1">
    <source>
        <dbReference type="Pfam" id="PF00534"/>
    </source>
</evidence>
<protein>
    <submittedName>
        <fullName evidence="2">Glycosyltransferase involved in cell wall bisynthesis</fullName>
    </submittedName>
</protein>
<keyword evidence="3" id="KW-1185">Reference proteome</keyword>
<evidence type="ECO:0000313" key="2">
    <source>
        <dbReference type="EMBL" id="SFD13379.1"/>
    </source>
</evidence>